<dbReference type="PANTHER" id="PTHR13131:SF5">
    <property type="entry name" value="CYSTINOSIN"/>
    <property type="match status" value="1"/>
</dbReference>
<keyword evidence="2" id="KW-0813">Transport</keyword>
<name>A0A1K0GBG7_9BASI</name>
<evidence type="ECO:0000313" key="11">
    <source>
        <dbReference type="Proteomes" id="UP000179920"/>
    </source>
</evidence>
<dbReference type="Gene3D" id="1.20.1280.290">
    <property type="match status" value="1"/>
</dbReference>
<keyword evidence="6 8" id="KW-0472">Membrane</keyword>
<evidence type="ECO:0000313" key="12">
    <source>
        <dbReference type="Proteomes" id="UP000658997"/>
    </source>
</evidence>
<dbReference type="GO" id="GO:0012505">
    <property type="term" value="C:endomembrane system"/>
    <property type="evidence" value="ECO:0007669"/>
    <property type="project" value="UniProtKB-SubCell"/>
</dbReference>
<proteinExistence type="predicted"/>
<evidence type="ECO:0000313" key="9">
    <source>
        <dbReference type="EMBL" id="SAM85386.1"/>
    </source>
</evidence>
<feature type="transmembrane region" description="Helical" evidence="8">
    <location>
        <begin position="16"/>
        <end position="39"/>
    </location>
</feature>
<feature type="transmembrane region" description="Helical" evidence="8">
    <location>
        <begin position="51"/>
        <end position="72"/>
    </location>
</feature>
<feature type="region of interest" description="Disordered" evidence="7">
    <location>
        <begin position="262"/>
        <end position="308"/>
    </location>
</feature>
<evidence type="ECO:0000313" key="10">
    <source>
        <dbReference type="EMBL" id="SYW82556.1"/>
    </source>
</evidence>
<evidence type="ECO:0000256" key="2">
    <source>
        <dbReference type="ARBA" id="ARBA00022448"/>
    </source>
</evidence>
<dbReference type="OrthoDB" id="75720at2759"/>
<reference evidence="10" key="3">
    <citation type="submission" date="2018-08" db="EMBL/GenBank/DDBJ databases">
        <authorList>
            <person name="Guldener U."/>
        </authorList>
    </citation>
    <scope>NUCLEOTIDE SEQUENCE</scope>
    <source>
        <strain evidence="10">UB2</strain>
    </source>
</reference>
<dbReference type="Proteomes" id="UP000179920">
    <property type="component" value="Chromosome XVII"/>
</dbReference>
<dbReference type="InterPro" id="IPR005282">
    <property type="entry name" value="LC_transporter"/>
</dbReference>
<evidence type="ECO:0000256" key="8">
    <source>
        <dbReference type="SAM" id="Phobius"/>
    </source>
</evidence>
<dbReference type="Pfam" id="PF04193">
    <property type="entry name" value="PQ-loop"/>
    <property type="match status" value="2"/>
</dbReference>
<dbReference type="SMART" id="SM00679">
    <property type="entry name" value="CTNS"/>
    <property type="match status" value="2"/>
</dbReference>
<dbReference type="Proteomes" id="UP000658997">
    <property type="component" value="Unassembled WGS sequence"/>
</dbReference>
<evidence type="ECO:0000256" key="3">
    <source>
        <dbReference type="ARBA" id="ARBA00022692"/>
    </source>
</evidence>
<dbReference type="GO" id="GO:0015184">
    <property type="term" value="F:L-cystine transmembrane transporter activity"/>
    <property type="evidence" value="ECO:0007669"/>
    <property type="project" value="TreeGrafter"/>
</dbReference>
<evidence type="ECO:0000256" key="7">
    <source>
        <dbReference type="SAM" id="MobiDB-lite"/>
    </source>
</evidence>
<dbReference type="EMBL" id="LT558133">
    <property type="protein sequence ID" value="SAM85386.1"/>
    <property type="molecule type" value="Genomic_DNA"/>
</dbReference>
<keyword evidence="3 8" id="KW-0812">Transmembrane</keyword>
<dbReference type="InterPro" id="IPR006603">
    <property type="entry name" value="PQ-loop_rpt"/>
</dbReference>
<reference evidence="11" key="1">
    <citation type="submission" date="2016-04" db="EMBL/GenBank/DDBJ databases">
        <authorList>
            <person name="Guldener U."/>
            <person name="Guldener U."/>
        </authorList>
    </citation>
    <scope>NUCLEOTIDE SEQUENCE [LARGE SCALE GENOMIC DNA]</scope>
    <source>
        <strain evidence="11">UB2112</strain>
    </source>
</reference>
<dbReference type="GO" id="GO:0005774">
    <property type="term" value="C:vacuolar membrane"/>
    <property type="evidence" value="ECO:0007669"/>
    <property type="project" value="TreeGrafter"/>
</dbReference>
<keyword evidence="4" id="KW-0677">Repeat</keyword>
<evidence type="ECO:0000256" key="1">
    <source>
        <dbReference type="ARBA" id="ARBA00004127"/>
    </source>
</evidence>
<accession>A0A1K0GBG7</accession>
<dbReference type="EMBL" id="ULHB01000116">
    <property type="protein sequence ID" value="SYW82556.1"/>
    <property type="molecule type" value="Genomic_DNA"/>
</dbReference>
<keyword evidence="12" id="KW-1185">Reference proteome</keyword>
<feature type="transmembrane region" description="Helical" evidence="8">
    <location>
        <begin position="132"/>
        <end position="150"/>
    </location>
</feature>
<gene>
    <name evidence="10" type="ORF">UBRO2_04678</name>
    <name evidence="9" type="ORF">UBRO_07348</name>
</gene>
<feature type="compositionally biased region" description="Low complexity" evidence="7">
    <location>
        <begin position="280"/>
        <end position="289"/>
    </location>
</feature>
<dbReference type="AlphaFoldDB" id="A0A1K0GBG7"/>
<evidence type="ECO:0000256" key="5">
    <source>
        <dbReference type="ARBA" id="ARBA00022989"/>
    </source>
</evidence>
<protein>
    <submittedName>
        <fullName evidence="9">Related to cystinosin</fullName>
    </submittedName>
</protein>
<feature type="compositionally biased region" description="Acidic residues" evidence="7">
    <location>
        <begin position="299"/>
        <end position="308"/>
    </location>
</feature>
<dbReference type="NCBIfam" id="TIGR00951">
    <property type="entry name" value="2A43"/>
    <property type="match status" value="1"/>
</dbReference>
<keyword evidence="5 8" id="KW-1133">Transmembrane helix</keyword>
<comment type="subcellular location">
    <subcellularLocation>
        <location evidence="1">Endomembrane system</location>
        <topology evidence="1">Multi-pass membrane protein</topology>
    </subcellularLocation>
</comment>
<organism evidence="9 11">
    <name type="scientific">Ustilago bromivora</name>
    <dbReference type="NCBI Taxonomy" id="307758"/>
    <lineage>
        <taxon>Eukaryota</taxon>
        <taxon>Fungi</taxon>
        <taxon>Dikarya</taxon>
        <taxon>Basidiomycota</taxon>
        <taxon>Ustilaginomycotina</taxon>
        <taxon>Ustilaginomycetes</taxon>
        <taxon>Ustilaginales</taxon>
        <taxon>Ustilaginaceae</taxon>
        <taxon>Ustilago</taxon>
    </lineage>
</organism>
<evidence type="ECO:0000256" key="4">
    <source>
        <dbReference type="ARBA" id="ARBA00022737"/>
    </source>
</evidence>
<dbReference type="GO" id="GO:0000324">
    <property type="term" value="C:fungal-type vacuole"/>
    <property type="evidence" value="ECO:0007669"/>
    <property type="project" value="TreeGrafter"/>
</dbReference>
<reference evidence="9" key="2">
    <citation type="submission" date="2016-04" db="EMBL/GenBank/DDBJ databases">
        <authorList>
            <person name="Evans L.H."/>
            <person name="Alamgir A."/>
            <person name="Owens N."/>
            <person name="Weber N.D."/>
            <person name="Virtaneva K."/>
            <person name="Barbian K."/>
            <person name="Babar A."/>
            <person name="Rosenke K."/>
        </authorList>
    </citation>
    <scope>NUCLEOTIDE SEQUENCE</scope>
    <source>
        <strain evidence="9">UB2112</strain>
    </source>
</reference>
<sequence>MGVIIRTLAPAPDQKLLFLTSLSRLLGWIYTFAWSLSFYPQVIHNYTHSSTVGLSTDFVLLNAAGHSSYLLYNSLLLFYEPVRRAYRKTHEGRDNVVQLNDWVFSLHATLLALLTLGQYLRYKKPEQEVSRTVRLSLACALTIAVFLAGARRLKLAGWLDIVAAASTLKLAITMTKYLPQIKLNRDRKSTKGFSIENILLDLTGGVLSLLQLVVDAVWIQGSWSGVSGDWGKLGLGLLSVAFDGVLIWQHYLVYGPVDVDQEEESEEEEAQGGREERRSGYGSTASGCGSRRGGRPSEGEDESSALLR</sequence>
<evidence type="ECO:0000256" key="6">
    <source>
        <dbReference type="ARBA" id="ARBA00023136"/>
    </source>
</evidence>
<dbReference type="PANTHER" id="PTHR13131">
    <property type="entry name" value="CYSTINOSIN"/>
    <property type="match status" value="1"/>
</dbReference>